<comment type="caution">
    <text evidence="6">The sequence shown here is derived from an EMBL/GenBank/DDBJ whole genome shotgun (WGS) entry which is preliminary data.</text>
</comment>
<accession>A0A2M8KSZ9</accession>
<comment type="subcellular location">
    <subcellularLocation>
        <location evidence="1">Membrane</location>
        <topology evidence="1">Multi-pass membrane protein</topology>
    </subcellularLocation>
</comment>
<dbReference type="InterPro" id="IPR044878">
    <property type="entry name" value="UbiA_sf"/>
</dbReference>
<keyword evidence="3 5" id="KW-1133">Transmembrane helix</keyword>
<reference evidence="7" key="1">
    <citation type="submission" date="2017-09" db="EMBL/GenBank/DDBJ databases">
        <title>Depth-based differentiation of microbial function through sediment-hosted aquifers and enrichment of novel symbionts in the deep terrestrial subsurface.</title>
        <authorList>
            <person name="Probst A.J."/>
            <person name="Ladd B."/>
            <person name="Jarett J.K."/>
            <person name="Geller-Mcgrath D.E."/>
            <person name="Sieber C.M.K."/>
            <person name="Emerson J.B."/>
            <person name="Anantharaman K."/>
            <person name="Thomas B.C."/>
            <person name="Malmstrom R."/>
            <person name="Stieglmeier M."/>
            <person name="Klingl A."/>
            <person name="Woyke T."/>
            <person name="Ryan C.M."/>
            <person name="Banfield J.F."/>
        </authorList>
    </citation>
    <scope>NUCLEOTIDE SEQUENCE [LARGE SCALE GENOMIC DNA]</scope>
</reference>
<gene>
    <name evidence="6" type="ORF">COU88_01730</name>
</gene>
<evidence type="ECO:0000256" key="3">
    <source>
        <dbReference type="ARBA" id="ARBA00022989"/>
    </source>
</evidence>
<proteinExistence type="predicted"/>
<dbReference type="Proteomes" id="UP000229554">
    <property type="component" value="Unassembled WGS sequence"/>
</dbReference>
<feature type="transmembrane region" description="Helical" evidence="5">
    <location>
        <begin position="144"/>
        <end position="166"/>
    </location>
</feature>
<dbReference type="InterPro" id="IPR000537">
    <property type="entry name" value="UbiA_prenyltransferase"/>
</dbReference>
<evidence type="ECO:0000256" key="1">
    <source>
        <dbReference type="ARBA" id="ARBA00004141"/>
    </source>
</evidence>
<dbReference type="EMBL" id="PFED01000074">
    <property type="protein sequence ID" value="PJE63031.1"/>
    <property type="molecule type" value="Genomic_DNA"/>
</dbReference>
<organism evidence="6 7">
    <name type="scientific">Candidatus Roizmanbacteria bacterium CG10_big_fil_rev_8_21_14_0_10_39_6</name>
    <dbReference type="NCBI Taxonomy" id="1974853"/>
    <lineage>
        <taxon>Bacteria</taxon>
        <taxon>Candidatus Roizmaniibacteriota</taxon>
    </lineage>
</organism>
<evidence type="ECO:0000256" key="2">
    <source>
        <dbReference type="ARBA" id="ARBA00022692"/>
    </source>
</evidence>
<feature type="transmembrane region" description="Helical" evidence="5">
    <location>
        <begin position="76"/>
        <end position="92"/>
    </location>
</feature>
<evidence type="ECO:0000313" key="6">
    <source>
        <dbReference type="EMBL" id="PJE63031.1"/>
    </source>
</evidence>
<feature type="transmembrane region" description="Helical" evidence="5">
    <location>
        <begin position="229"/>
        <end position="247"/>
    </location>
</feature>
<feature type="transmembrane region" description="Helical" evidence="5">
    <location>
        <begin position="192"/>
        <end position="208"/>
    </location>
</feature>
<keyword evidence="4 5" id="KW-0472">Membrane</keyword>
<sequence length="248" mass="28610">MLNDIIDLPYDKLHPTKKNRPLASGKISLADTSFAMFLLVLIALTGSLSLRIAFGSIIFVFFLIHVLYSTVLKRQILFDIFAISLSFMLRLFGGELITGYHVPIWLWLTTFFFSLFIASVKRHSEYINQGSKTRPVLTKYTNELLMFLVNAFAVLSIFSYSFYAFIEEPPHIRTKLSYILEPIFRSPDTRKWFMLTVPFVVFGVARYAQLLYEQRQGEAPEKLITQDKTLIVTILLWALVLVSLIYVV</sequence>
<feature type="transmembrane region" description="Helical" evidence="5">
    <location>
        <begin position="27"/>
        <end position="46"/>
    </location>
</feature>
<dbReference type="GO" id="GO:0016020">
    <property type="term" value="C:membrane"/>
    <property type="evidence" value="ECO:0007669"/>
    <property type="project" value="UniProtKB-SubCell"/>
</dbReference>
<dbReference type="Pfam" id="PF01040">
    <property type="entry name" value="UbiA"/>
    <property type="match status" value="1"/>
</dbReference>
<feature type="transmembrane region" description="Helical" evidence="5">
    <location>
        <begin position="104"/>
        <end position="123"/>
    </location>
</feature>
<evidence type="ECO:0000256" key="5">
    <source>
        <dbReference type="SAM" id="Phobius"/>
    </source>
</evidence>
<dbReference type="Gene3D" id="1.10.357.140">
    <property type="entry name" value="UbiA prenyltransferase"/>
    <property type="match status" value="1"/>
</dbReference>
<evidence type="ECO:0000256" key="4">
    <source>
        <dbReference type="ARBA" id="ARBA00023136"/>
    </source>
</evidence>
<protein>
    <recommendedName>
        <fullName evidence="8">Decaprenyl-phosphate phosphoribosyltransferase</fullName>
    </recommendedName>
</protein>
<keyword evidence="2 5" id="KW-0812">Transmembrane</keyword>
<name>A0A2M8KSZ9_9BACT</name>
<evidence type="ECO:0008006" key="8">
    <source>
        <dbReference type="Google" id="ProtNLM"/>
    </source>
</evidence>
<dbReference type="GO" id="GO:0016765">
    <property type="term" value="F:transferase activity, transferring alkyl or aryl (other than methyl) groups"/>
    <property type="evidence" value="ECO:0007669"/>
    <property type="project" value="InterPro"/>
</dbReference>
<dbReference type="CDD" id="cd13963">
    <property type="entry name" value="PT_UbiA_2"/>
    <property type="match status" value="1"/>
</dbReference>
<dbReference type="AlphaFoldDB" id="A0A2M8KSZ9"/>
<evidence type="ECO:0000313" key="7">
    <source>
        <dbReference type="Proteomes" id="UP000229554"/>
    </source>
</evidence>
<feature type="transmembrane region" description="Helical" evidence="5">
    <location>
        <begin position="52"/>
        <end position="69"/>
    </location>
</feature>